<name>A0A3E4GNZ2_9FIRM</name>
<proteinExistence type="predicted"/>
<dbReference type="AlphaFoldDB" id="A0A3E4GNZ2"/>
<reference evidence="1 2" key="1">
    <citation type="submission" date="2018-08" db="EMBL/GenBank/DDBJ databases">
        <title>A genome reference for cultivated species of the human gut microbiota.</title>
        <authorList>
            <person name="Zou Y."/>
            <person name="Xue W."/>
            <person name="Luo G."/>
        </authorList>
    </citation>
    <scope>NUCLEOTIDE SEQUENCE [LARGE SCALE GENOMIC DNA]</scope>
    <source>
        <strain evidence="1 2">TM07-19</strain>
    </source>
</reference>
<comment type="caution">
    <text evidence="1">The sequence shown here is derived from an EMBL/GenBank/DDBJ whole genome shotgun (WGS) entry which is preliminary data.</text>
</comment>
<accession>A0A3E4GNZ2</accession>
<sequence length="123" mass="15046">MEKDMEKCAEQQRLLFLGMCSLEDRKRICDEKIMDLYNFERITYLLEAFGFEEYKFVFEMKYKDLLLKLADIVEQNLVCGNSMDKYVLQDKYEIRNEWQQEFIRNLPNEVMKNCIQEIFDMYA</sequence>
<dbReference type="EMBL" id="QSOV01000011">
    <property type="protein sequence ID" value="RGJ22394.1"/>
    <property type="molecule type" value="Genomic_DNA"/>
</dbReference>
<evidence type="ECO:0000313" key="2">
    <source>
        <dbReference type="Proteomes" id="UP000260655"/>
    </source>
</evidence>
<organism evidence="1 2">
    <name type="scientific">Coprococcus comes</name>
    <dbReference type="NCBI Taxonomy" id="410072"/>
    <lineage>
        <taxon>Bacteria</taxon>
        <taxon>Bacillati</taxon>
        <taxon>Bacillota</taxon>
        <taxon>Clostridia</taxon>
        <taxon>Lachnospirales</taxon>
        <taxon>Lachnospiraceae</taxon>
        <taxon>Coprococcus</taxon>
    </lineage>
</organism>
<dbReference type="Proteomes" id="UP000260655">
    <property type="component" value="Unassembled WGS sequence"/>
</dbReference>
<evidence type="ECO:0000313" key="1">
    <source>
        <dbReference type="EMBL" id="RGJ22394.1"/>
    </source>
</evidence>
<protein>
    <submittedName>
        <fullName evidence="1">Uncharacterized protein</fullName>
    </submittedName>
</protein>
<gene>
    <name evidence="1" type="ORF">DXD67_10550</name>
</gene>